<dbReference type="InterPro" id="IPR009078">
    <property type="entry name" value="Ferritin-like_SF"/>
</dbReference>
<comment type="function">
    <text evidence="9">Catalyzes the hydroxylation of 2-nonaprenyl-3-methyl-6-methoxy-1,4-benzoquinol during ubiquinone biosynthesis.</text>
</comment>
<keyword evidence="2 9" id="KW-1003">Cell membrane</keyword>
<dbReference type="HAMAP" id="MF_01658">
    <property type="entry name" value="COQ7"/>
    <property type="match status" value="1"/>
</dbReference>
<keyword evidence="3 9" id="KW-0831">Ubiquinone biosynthesis</keyword>
<dbReference type="Proteomes" id="UP000029672">
    <property type="component" value="Chromosome"/>
</dbReference>
<dbReference type="GO" id="GO:0005886">
    <property type="term" value="C:plasma membrane"/>
    <property type="evidence" value="ECO:0007669"/>
    <property type="project" value="UniProtKB-SubCell"/>
</dbReference>
<keyword evidence="7 9" id="KW-0503">Monooxygenase</keyword>
<evidence type="ECO:0000256" key="4">
    <source>
        <dbReference type="ARBA" id="ARBA00022723"/>
    </source>
</evidence>
<feature type="binding site" evidence="9">
    <location>
        <position position="142"/>
    </location>
    <ligand>
        <name>Fe cation</name>
        <dbReference type="ChEBI" id="CHEBI:24875"/>
        <label>2</label>
    </ligand>
</feature>
<reference evidence="10 11" key="1">
    <citation type="submission" date="2014-10" db="EMBL/GenBank/DDBJ databases">
        <title>Whole genome sequence of Francisella endociliophora strain FSC1006, isolated from a laboratory culture of the marine ciliate Euplotes raikovi.</title>
        <authorList>
            <person name="Granberg M."/>
            <person name="Backman S."/>
            <person name="Lundmark E."/>
            <person name="Nilsson E."/>
            <person name="Karlsson E."/>
            <person name="Thelaus J."/>
            <person name="Ohrman C."/>
            <person name="Larkeryd A."/>
            <person name="Stenberg P."/>
        </authorList>
    </citation>
    <scope>NUCLEOTIDE SEQUENCE [LARGE SCALE GENOMIC DNA]</scope>
    <source>
        <strain evidence="10 11">FSC1006</strain>
    </source>
</reference>
<feature type="binding site" evidence="9">
    <location>
        <position position="60"/>
    </location>
    <ligand>
        <name>Fe cation</name>
        <dbReference type="ChEBI" id="CHEBI:24875"/>
        <label>1</label>
    </ligand>
</feature>
<dbReference type="KEGG" id="frf:LO80_00540"/>
<evidence type="ECO:0000256" key="1">
    <source>
        <dbReference type="ARBA" id="ARBA00004749"/>
    </source>
</evidence>
<evidence type="ECO:0000256" key="9">
    <source>
        <dbReference type="HAMAP-Rule" id="MF_01658"/>
    </source>
</evidence>
<comment type="similarity">
    <text evidence="9">Belongs to the COQ7 family.</text>
</comment>
<dbReference type="OrthoDB" id="5192789at2"/>
<evidence type="ECO:0000256" key="2">
    <source>
        <dbReference type="ARBA" id="ARBA00022475"/>
    </source>
</evidence>
<dbReference type="GO" id="GO:0046872">
    <property type="term" value="F:metal ion binding"/>
    <property type="evidence" value="ECO:0007669"/>
    <property type="project" value="UniProtKB-KW"/>
</dbReference>
<feature type="binding site" evidence="9">
    <location>
        <position position="93"/>
    </location>
    <ligand>
        <name>Fe cation</name>
        <dbReference type="ChEBI" id="CHEBI:24875"/>
        <label>1</label>
    </ligand>
</feature>
<keyword evidence="8 9" id="KW-0472">Membrane</keyword>
<sequence length="211" mass="23904">MRKLSFLDRIVDEFDSYARFTKVPLNPNRKSPSKGVTDGELTISEKKHAAGLMRVDYTGEICAQGLYRGQASVAKSIETKEHLYHAADEEYDHLAWCGERLEELEAKPSLLNPFWYWASFGIGATAGSINDSLSYGFVIETEKQVMKHLDSHLKSLPINDNRSREILKQMYIDESEHAVEAEKAGGKKLSKPVKVIMKLQSKVMTTLAYRF</sequence>
<name>A0A097EM37_9GAMM</name>
<dbReference type="InterPro" id="IPR047809">
    <property type="entry name" value="COQ7_proteobact"/>
</dbReference>
<feature type="binding site" evidence="9">
    <location>
        <position position="174"/>
    </location>
    <ligand>
        <name>Fe cation</name>
        <dbReference type="ChEBI" id="CHEBI:24875"/>
        <label>1</label>
    </ligand>
</feature>
<gene>
    <name evidence="9" type="primary">coq7</name>
    <name evidence="10" type="ORF">LO80_00540</name>
</gene>
<feature type="binding site" evidence="9">
    <location>
        <position position="90"/>
    </location>
    <ligand>
        <name>Fe cation</name>
        <dbReference type="ChEBI" id="CHEBI:24875"/>
        <label>2</label>
    </ligand>
</feature>
<evidence type="ECO:0000256" key="6">
    <source>
        <dbReference type="ARBA" id="ARBA00023004"/>
    </source>
</evidence>
<dbReference type="CDD" id="cd01042">
    <property type="entry name" value="DMQH"/>
    <property type="match status" value="1"/>
</dbReference>
<organism evidence="10 11">
    <name type="scientific">Candidatus Francisella endociliophora</name>
    <dbReference type="NCBI Taxonomy" id="653937"/>
    <lineage>
        <taxon>Bacteria</taxon>
        <taxon>Pseudomonadati</taxon>
        <taxon>Pseudomonadota</taxon>
        <taxon>Gammaproteobacteria</taxon>
        <taxon>Thiotrichales</taxon>
        <taxon>Francisellaceae</taxon>
        <taxon>Francisella</taxon>
    </lineage>
</organism>
<dbReference type="SUPFAM" id="SSF47240">
    <property type="entry name" value="Ferritin-like"/>
    <property type="match status" value="1"/>
</dbReference>
<evidence type="ECO:0000256" key="5">
    <source>
        <dbReference type="ARBA" id="ARBA00023002"/>
    </source>
</evidence>
<evidence type="ECO:0000313" key="11">
    <source>
        <dbReference type="Proteomes" id="UP000029672"/>
    </source>
</evidence>
<dbReference type="STRING" id="1547445.LO80_00540"/>
<comment type="cofactor">
    <cofactor evidence="9">
        <name>Fe cation</name>
        <dbReference type="ChEBI" id="CHEBI:24875"/>
    </cofactor>
    <text evidence="9">Binds 2 iron ions per subunit.</text>
</comment>
<keyword evidence="5 9" id="KW-0560">Oxidoreductase</keyword>
<evidence type="ECO:0000256" key="3">
    <source>
        <dbReference type="ARBA" id="ARBA00022688"/>
    </source>
</evidence>
<dbReference type="Gene3D" id="1.20.1260.10">
    <property type="match status" value="1"/>
</dbReference>
<keyword evidence="4 9" id="KW-0479">Metal-binding</keyword>
<dbReference type="InterPro" id="IPR011566">
    <property type="entry name" value="Ubq_synth_Coq7"/>
</dbReference>
<dbReference type="PANTHER" id="PTHR11237:SF4">
    <property type="entry name" value="5-DEMETHOXYUBIQUINONE HYDROXYLASE, MITOCHONDRIAL"/>
    <property type="match status" value="1"/>
</dbReference>
<dbReference type="RefSeq" id="WP_040007588.1">
    <property type="nucleotide sequence ID" value="NZ_CP009574.1"/>
</dbReference>
<comment type="catalytic activity">
    <reaction evidence="9">
        <text>a 5-methoxy-2-methyl-3-(all-trans-polyprenyl)benzene-1,4-diol + AH2 + O2 = a 3-demethylubiquinol + A + H2O</text>
        <dbReference type="Rhea" id="RHEA:50908"/>
        <dbReference type="Rhea" id="RHEA-COMP:10859"/>
        <dbReference type="Rhea" id="RHEA-COMP:10914"/>
        <dbReference type="ChEBI" id="CHEBI:13193"/>
        <dbReference type="ChEBI" id="CHEBI:15377"/>
        <dbReference type="ChEBI" id="CHEBI:15379"/>
        <dbReference type="ChEBI" id="CHEBI:17499"/>
        <dbReference type="ChEBI" id="CHEBI:84167"/>
        <dbReference type="ChEBI" id="CHEBI:84422"/>
        <dbReference type="EC" id="1.14.99.60"/>
    </reaction>
</comment>
<keyword evidence="6 9" id="KW-0408">Iron</keyword>
<dbReference type="EMBL" id="CP009574">
    <property type="protein sequence ID" value="AIT08608.1"/>
    <property type="molecule type" value="Genomic_DNA"/>
</dbReference>
<dbReference type="HOGENOM" id="CLU_088601_0_0_6"/>
<proteinExistence type="inferred from homology"/>
<dbReference type="Pfam" id="PF03232">
    <property type="entry name" value="COQ7"/>
    <property type="match status" value="1"/>
</dbReference>
<evidence type="ECO:0000313" key="10">
    <source>
        <dbReference type="EMBL" id="AIT08608.1"/>
    </source>
</evidence>
<evidence type="ECO:0000256" key="8">
    <source>
        <dbReference type="ARBA" id="ARBA00023136"/>
    </source>
</evidence>
<dbReference type="GO" id="GO:0006744">
    <property type="term" value="P:ubiquinone biosynthetic process"/>
    <property type="evidence" value="ECO:0007669"/>
    <property type="project" value="UniProtKB-UniRule"/>
</dbReference>
<feature type="binding site" evidence="9">
    <location>
        <position position="174"/>
    </location>
    <ligand>
        <name>Fe cation</name>
        <dbReference type="ChEBI" id="CHEBI:24875"/>
        <label>2</label>
    </ligand>
</feature>
<dbReference type="AlphaFoldDB" id="A0A097EM37"/>
<dbReference type="GO" id="GO:0008682">
    <property type="term" value="F:3-demethoxyubiquinol 3-hydroxylase activity"/>
    <property type="evidence" value="ECO:0007669"/>
    <property type="project" value="UniProtKB-EC"/>
</dbReference>
<dbReference type="InterPro" id="IPR012347">
    <property type="entry name" value="Ferritin-like"/>
</dbReference>
<feature type="binding site" evidence="9">
    <location>
        <position position="90"/>
    </location>
    <ligand>
        <name>Fe cation</name>
        <dbReference type="ChEBI" id="CHEBI:24875"/>
        <label>1</label>
    </ligand>
</feature>
<dbReference type="eggNOG" id="COG2941">
    <property type="taxonomic scope" value="Bacteria"/>
</dbReference>
<dbReference type="EC" id="1.14.99.60" evidence="9"/>
<dbReference type="UniPathway" id="UPA00232"/>
<accession>A0A097EM37</accession>
<comment type="pathway">
    <text evidence="1 9">Cofactor biosynthesis; ubiquinone biosynthesis.</text>
</comment>
<dbReference type="NCBIfam" id="NF033656">
    <property type="entry name" value="DMQ_monoox_COQ7"/>
    <property type="match status" value="1"/>
</dbReference>
<protein>
    <recommendedName>
        <fullName evidence="9">3-demethoxyubiquinol 3-hydroxylase</fullName>
        <shortName evidence="9">DMQ hydroxylase</shortName>
        <ecNumber evidence="9">1.14.99.60</ecNumber>
    </recommendedName>
    <alternativeName>
        <fullName evidence="9">2-nonaprenyl-3-methyl-6-methoxy-1,4-benzoquinol hydroxylase</fullName>
    </alternativeName>
</protein>
<evidence type="ECO:0000256" key="7">
    <source>
        <dbReference type="ARBA" id="ARBA00023033"/>
    </source>
</evidence>
<dbReference type="PANTHER" id="PTHR11237">
    <property type="entry name" value="COENZYME Q10 BIOSYNTHESIS PROTEIN 7"/>
    <property type="match status" value="1"/>
</dbReference>
<feature type="binding site" evidence="9">
    <location>
        <position position="177"/>
    </location>
    <ligand>
        <name>Fe cation</name>
        <dbReference type="ChEBI" id="CHEBI:24875"/>
        <label>2</label>
    </ligand>
</feature>
<comment type="subcellular location">
    <subcellularLocation>
        <location evidence="9">Cell membrane</location>
        <topology evidence="9">Peripheral membrane protein</topology>
    </subcellularLocation>
</comment>
<keyword evidence="11" id="KW-1185">Reference proteome</keyword>